<feature type="transmembrane region" description="Helical" evidence="1">
    <location>
        <begin position="43"/>
        <end position="62"/>
    </location>
</feature>
<feature type="transmembrane region" description="Helical" evidence="1">
    <location>
        <begin position="12"/>
        <end position="37"/>
    </location>
</feature>
<organism evidence="2 3">
    <name type="scientific">Tribolium castaneum</name>
    <name type="common">Red flour beetle</name>
    <dbReference type="NCBI Taxonomy" id="7070"/>
    <lineage>
        <taxon>Eukaryota</taxon>
        <taxon>Metazoa</taxon>
        <taxon>Ecdysozoa</taxon>
        <taxon>Arthropoda</taxon>
        <taxon>Hexapoda</taxon>
        <taxon>Insecta</taxon>
        <taxon>Pterygota</taxon>
        <taxon>Neoptera</taxon>
        <taxon>Endopterygota</taxon>
        <taxon>Coleoptera</taxon>
        <taxon>Polyphaga</taxon>
        <taxon>Cucujiformia</taxon>
        <taxon>Tenebrionidae</taxon>
        <taxon>Tenebrionidae incertae sedis</taxon>
        <taxon>Tribolium</taxon>
    </lineage>
</organism>
<name>D6WSV5_TRICA</name>
<dbReference type="OrthoDB" id="6756033at2759"/>
<sequence>MTSCCFCLSIRTGCFIGSAFYFIIAFIKLVLLIVLRVSKGPETVIVTNVLLLTLAGVTLLIGTIQEDRVCIITFLCFNICAMVTQDLGLLILYLTTRVKIKLWILVVMVIEQIPFIYMIAIGIVQYRLVKEKHLHVVADYYRPRTRGQEPHEAAPHAHVPALAF</sequence>
<dbReference type="AlphaFoldDB" id="D6WSV5"/>
<feature type="transmembrane region" description="Helical" evidence="1">
    <location>
        <begin position="69"/>
        <end position="94"/>
    </location>
</feature>
<dbReference type="EMBL" id="KQ971352">
    <property type="protein sequence ID" value="EFA06346.2"/>
    <property type="molecule type" value="Genomic_DNA"/>
</dbReference>
<dbReference type="HOGENOM" id="CLU_1490893_0_0_1"/>
<keyword evidence="1" id="KW-1133">Transmembrane helix</keyword>
<dbReference type="KEGG" id="tca:107398170"/>
<feature type="transmembrane region" description="Helical" evidence="1">
    <location>
        <begin position="100"/>
        <end position="124"/>
    </location>
</feature>
<proteinExistence type="predicted"/>
<reference evidence="2 3" key="1">
    <citation type="journal article" date="2008" name="Nature">
        <title>The genome of the model beetle and pest Tribolium castaneum.</title>
        <authorList>
            <consortium name="Tribolium Genome Sequencing Consortium"/>
            <person name="Richards S."/>
            <person name="Gibbs R.A."/>
            <person name="Weinstock G.M."/>
            <person name="Brown S.J."/>
            <person name="Denell R."/>
            <person name="Beeman R.W."/>
            <person name="Gibbs R."/>
            <person name="Beeman R.W."/>
            <person name="Brown S.J."/>
            <person name="Bucher G."/>
            <person name="Friedrich M."/>
            <person name="Grimmelikhuijzen C.J."/>
            <person name="Klingler M."/>
            <person name="Lorenzen M."/>
            <person name="Richards S."/>
            <person name="Roth S."/>
            <person name="Schroder R."/>
            <person name="Tautz D."/>
            <person name="Zdobnov E.M."/>
            <person name="Muzny D."/>
            <person name="Gibbs R.A."/>
            <person name="Weinstock G.M."/>
            <person name="Attaway T."/>
            <person name="Bell S."/>
            <person name="Buhay C.J."/>
            <person name="Chandrabose M.N."/>
            <person name="Chavez D."/>
            <person name="Clerk-Blankenburg K.P."/>
            <person name="Cree A."/>
            <person name="Dao M."/>
            <person name="Davis C."/>
            <person name="Chacko J."/>
            <person name="Dinh H."/>
            <person name="Dugan-Rocha S."/>
            <person name="Fowler G."/>
            <person name="Garner T.T."/>
            <person name="Garnes J."/>
            <person name="Gnirke A."/>
            <person name="Hawes A."/>
            <person name="Hernandez J."/>
            <person name="Hines S."/>
            <person name="Holder M."/>
            <person name="Hume J."/>
            <person name="Jhangiani S.N."/>
            <person name="Joshi V."/>
            <person name="Khan Z.M."/>
            <person name="Jackson L."/>
            <person name="Kovar C."/>
            <person name="Kowis A."/>
            <person name="Lee S."/>
            <person name="Lewis L.R."/>
            <person name="Margolis J."/>
            <person name="Morgan M."/>
            <person name="Nazareth L.V."/>
            <person name="Nguyen N."/>
            <person name="Okwuonu G."/>
            <person name="Parker D."/>
            <person name="Richards S."/>
            <person name="Ruiz S.J."/>
            <person name="Santibanez J."/>
            <person name="Savard J."/>
            <person name="Scherer S.E."/>
            <person name="Schneider B."/>
            <person name="Sodergren E."/>
            <person name="Tautz D."/>
            <person name="Vattahil S."/>
            <person name="Villasana D."/>
            <person name="White C.S."/>
            <person name="Wright R."/>
            <person name="Park Y."/>
            <person name="Beeman R.W."/>
            <person name="Lord J."/>
            <person name="Oppert B."/>
            <person name="Lorenzen M."/>
            <person name="Brown S."/>
            <person name="Wang L."/>
            <person name="Savard J."/>
            <person name="Tautz D."/>
            <person name="Richards S."/>
            <person name="Weinstock G."/>
            <person name="Gibbs R.A."/>
            <person name="Liu Y."/>
            <person name="Worley K."/>
            <person name="Weinstock G."/>
            <person name="Elsik C.G."/>
            <person name="Reese J.T."/>
            <person name="Elhaik E."/>
            <person name="Landan G."/>
            <person name="Graur D."/>
            <person name="Arensburger P."/>
            <person name="Atkinson P."/>
            <person name="Beeman R.W."/>
            <person name="Beidler J."/>
            <person name="Brown S.J."/>
            <person name="Demuth J.P."/>
            <person name="Drury D.W."/>
            <person name="Du Y.Z."/>
            <person name="Fujiwara H."/>
            <person name="Lorenzen M."/>
            <person name="Maselli V."/>
            <person name="Osanai M."/>
            <person name="Park Y."/>
            <person name="Robertson H.M."/>
            <person name="Tu Z."/>
            <person name="Wang J.J."/>
            <person name="Wang S."/>
            <person name="Richards S."/>
            <person name="Song H."/>
            <person name="Zhang L."/>
            <person name="Sodergren E."/>
            <person name="Werner D."/>
            <person name="Stanke M."/>
            <person name="Morgenstern B."/>
            <person name="Solovyev V."/>
            <person name="Kosarev P."/>
            <person name="Brown G."/>
            <person name="Chen H.C."/>
            <person name="Ermolaeva O."/>
            <person name="Hlavina W."/>
            <person name="Kapustin Y."/>
            <person name="Kiryutin B."/>
            <person name="Kitts P."/>
            <person name="Maglott D."/>
            <person name="Pruitt K."/>
            <person name="Sapojnikov V."/>
            <person name="Souvorov A."/>
            <person name="Mackey A.J."/>
            <person name="Waterhouse R.M."/>
            <person name="Wyder S."/>
            <person name="Zdobnov E.M."/>
            <person name="Zdobnov E.M."/>
            <person name="Wyder S."/>
            <person name="Kriventseva E.V."/>
            <person name="Kadowaki T."/>
            <person name="Bork P."/>
            <person name="Aranda M."/>
            <person name="Bao R."/>
            <person name="Beermann A."/>
            <person name="Berns N."/>
            <person name="Bolognesi R."/>
            <person name="Bonneton F."/>
            <person name="Bopp D."/>
            <person name="Brown S.J."/>
            <person name="Bucher G."/>
            <person name="Butts T."/>
            <person name="Chaumot A."/>
            <person name="Denell R.E."/>
            <person name="Ferrier D.E."/>
            <person name="Friedrich M."/>
            <person name="Gordon C.M."/>
            <person name="Jindra M."/>
            <person name="Klingler M."/>
            <person name="Lan Q."/>
            <person name="Lattorff H.M."/>
            <person name="Laudet V."/>
            <person name="von Levetsow C."/>
            <person name="Liu Z."/>
            <person name="Lutz R."/>
            <person name="Lynch J.A."/>
            <person name="da Fonseca R.N."/>
            <person name="Posnien N."/>
            <person name="Reuter R."/>
            <person name="Roth S."/>
            <person name="Savard J."/>
            <person name="Schinko J.B."/>
            <person name="Schmitt C."/>
            <person name="Schoppmeier M."/>
            <person name="Schroder R."/>
            <person name="Shippy T.D."/>
            <person name="Simonnet F."/>
            <person name="Marques-Souza H."/>
            <person name="Tautz D."/>
            <person name="Tomoyasu Y."/>
            <person name="Trauner J."/>
            <person name="Van der Zee M."/>
            <person name="Vervoort M."/>
            <person name="Wittkopp N."/>
            <person name="Wimmer E.A."/>
            <person name="Yang X."/>
            <person name="Jones A.K."/>
            <person name="Sattelle D.B."/>
            <person name="Ebert P.R."/>
            <person name="Nelson D."/>
            <person name="Scott J.G."/>
            <person name="Beeman R.W."/>
            <person name="Muthukrishnan S."/>
            <person name="Kramer K.J."/>
            <person name="Arakane Y."/>
            <person name="Beeman R.W."/>
            <person name="Zhu Q."/>
            <person name="Hogenkamp D."/>
            <person name="Dixit R."/>
            <person name="Oppert B."/>
            <person name="Jiang H."/>
            <person name="Zou Z."/>
            <person name="Marshall J."/>
            <person name="Elpidina E."/>
            <person name="Vinokurov K."/>
            <person name="Oppert C."/>
            <person name="Zou Z."/>
            <person name="Evans J."/>
            <person name="Lu Z."/>
            <person name="Zhao P."/>
            <person name="Sumathipala N."/>
            <person name="Altincicek B."/>
            <person name="Vilcinskas A."/>
            <person name="Williams M."/>
            <person name="Hultmark D."/>
            <person name="Hetru C."/>
            <person name="Jiang H."/>
            <person name="Grimmelikhuijzen C.J."/>
            <person name="Hauser F."/>
            <person name="Cazzamali G."/>
            <person name="Williamson M."/>
            <person name="Park Y."/>
            <person name="Li B."/>
            <person name="Tanaka Y."/>
            <person name="Predel R."/>
            <person name="Neupert S."/>
            <person name="Schachtner J."/>
            <person name="Verleyen P."/>
            <person name="Raible F."/>
            <person name="Bork P."/>
            <person name="Friedrich M."/>
            <person name="Walden K.K."/>
            <person name="Robertson H.M."/>
            <person name="Angeli S."/>
            <person name="Foret S."/>
            <person name="Bucher G."/>
            <person name="Schuetz S."/>
            <person name="Maleszka R."/>
            <person name="Wimmer E.A."/>
            <person name="Beeman R.W."/>
            <person name="Lorenzen M."/>
            <person name="Tomoyasu Y."/>
            <person name="Miller S.C."/>
            <person name="Grossmann D."/>
            <person name="Bucher G."/>
        </authorList>
    </citation>
    <scope>NUCLEOTIDE SEQUENCE [LARGE SCALE GENOMIC DNA]</scope>
    <source>
        <strain evidence="2 3">Georgia GA2</strain>
    </source>
</reference>
<dbReference type="Proteomes" id="UP000007266">
    <property type="component" value="Linkage group 7"/>
</dbReference>
<evidence type="ECO:0000313" key="2">
    <source>
        <dbReference type="EMBL" id="EFA06346.2"/>
    </source>
</evidence>
<keyword evidence="3" id="KW-1185">Reference proteome</keyword>
<keyword evidence="1" id="KW-0812">Transmembrane</keyword>
<keyword evidence="1" id="KW-0472">Membrane</keyword>
<reference evidence="2 3" key="2">
    <citation type="journal article" date="2010" name="Nucleic Acids Res.">
        <title>BeetleBase in 2010: revisions to provide comprehensive genomic information for Tribolium castaneum.</title>
        <authorList>
            <person name="Kim H.S."/>
            <person name="Murphy T."/>
            <person name="Xia J."/>
            <person name="Caragea D."/>
            <person name="Park Y."/>
            <person name="Beeman R.W."/>
            <person name="Lorenzen M.D."/>
            <person name="Butcher S."/>
            <person name="Manak J.R."/>
            <person name="Brown S.J."/>
        </authorList>
    </citation>
    <scope>GENOME REANNOTATION</scope>
    <source>
        <strain evidence="2 3">Georgia GA2</strain>
    </source>
</reference>
<accession>D6WSV5</accession>
<gene>
    <name evidence="2" type="primary">AUGUSTUS-3.0.2_09221</name>
    <name evidence="2" type="ORF">TcasGA2_TC009221</name>
</gene>
<protein>
    <submittedName>
        <fullName evidence="2">Uncharacterized protein</fullName>
    </submittedName>
</protein>
<dbReference type="InParanoid" id="D6WSV5"/>
<evidence type="ECO:0000313" key="3">
    <source>
        <dbReference type="Proteomes" id="UP000007266"/>
    </source>
</evidence>
<evidence type="ECO:0000256" key="1">
    <source>
        <dbReference type="SAM" id="Phobius"/>
    </source>
</evidence>